<dbReference type="SUPFAM" id="SSF103054">
    <property type="entry name" value="General secretion pathway protein M, EpsM"/>
    <property type="match status" value="1"/>
</dbReference>
<evidence type="ECO:0000256" key="6">
    <source>
        <dbReference type="ARBA" id="ARBA00022692"/>
    </source>
</evidence>
<dbReference type="AlphaFoldDB" id="A0A8J2UA19"/>
<keyword evidence="3 10" id="KW-0813">Transport</keyword>
<sequence length="158" mass="18313">MIEKWHQLQQRERRLLIAMAAAIFVLVFYLLIWQPLHNSVAASQQRLQAQQNTLEWMRTSVSRVLLSRSATAKSSAKVSGSLSQRVNRTASQHKIKLSRIQPQKDELSVRIDKAEFNALLAWLQTLQRQRVEVTSIDLSREDEVGMVQVRKLQLRIIE</sequence>
<accession>A0A8J2UA19</accession>
<dbReference type="EMBL" id="BMDX01000025">
    <property type="protein sequence ID" value="GGA88743.1"/>
    <property type="molecule type" value="Genomic_DNA"/>
</dbReference>
<evidence type="ECO:0000256" key="8">
    <source>
        <dbReference type="ARBA" id="ARBA00022989"/>
    </source>
</evidence>
<comment type="caution">
    <text evidence="12">The sequence shown here is derived from an EMBL/GenBank/DDBJ whole genome shotgun (WGS) entry which is preliminary data.</text>
</comment>
<dbReference type="GO" id="GO:0015628">
    <property type="term" value="P:protein secretion by the type II secretion system"/>
    <property type="evidence" value="ECO:0007669"/>
    <property type="project" value="InterPro"/>
</dbReference>
<gene>
    <name evidence="12" type="primary">epsM</name>
    <name evidence="12" type="ORF">GCM10011369_33620</name>
</gene>
<dbReference type="GO" id="GO:0005886">
    <property type="term" value="C:plasma membrane"/>
    <property type="evidence" value="ECO:0007669"/>
    <property type="project" value="UniProtKB-SubCell"/>
</dbReference>
<evidence type="ECO:0000256" key="11">
    <source>
        <dbReference type="SAM" id="Phobius"/>
    </source>
</evidence>
<reference evidence="13" key="1">
    <citation type="journal article" date="2019" name="Int. J. Syst. Evol. Microbiol.">
        <title>The Global Catalogue of Microorganisms (GCM) 10K type strain sequencing project: providing services to taxonomists for standard genome sequencing and annotation.</title>
        <authorList>
            <consortium name="The Broad Institute Genomics Platform"/>
            <consortium name="The Broad Institute Genome Sequencing Center for Infectious Disease"/>
            <person name="Wu L."/>
            <person name="Ma J."/>
        </authorList>
    </citation>
    <scope>NUCLEOTIDE SEQUENCE [LARGE SCALE GENOMIC DNA]</scope>
    <source>
        <strain evidence="13">CGMCC 1.10130</strain>
    </source>
</reference>
<keyword evidence="8 11" id="KW-1133">Transmembrane helix</keyword>
<comment type="subcellular location">
    <subcellularLocation>
        <location evidence="1">Cell inner membrane</location>
        <topology evidence="1">Single-pass membrane protein</topology>
    </subcellularLocation>
</comment>
<organism evidence="12 13">
    <name type="scientific">Neiella marina</name>
    <dbReference type="NCBI Taxonomy" id="508461"/>
    <lineage>
        <taxon>Bacteria</taxon>
        <taxon>Pseudomonadati</taxon>
        <taxon>Pseudomonadota</taxon>
        <taxon>Gammaproteobacteria</taxon>
        <taxon>Alteromonadales</taxon>
        <taxon>Echinimonadaceae</taxon>
        <taxon>Neiella</taxon>
    </lineage>
</organism>
<keyword evidence="6 11" id="KW-0812">Transmembrane</keyword>
<comment type="function">
    <text evidence="10">Inner membrane component of the type II secretion system required for the energy-dependent secretion of extracellular factors such as proteases and toxins from the periplasm.</text>
</comment>
<dbReference type="OrthoDB" id="6624834at2"/>
<evidence type="ECO:0000256" key="1">
    <source>
        <dbReference type="ARBA" id="ARBA00004377"/>
    </source>
</evidence>
<evidence type="ECO:0000256" key="4">
    <source>
        <dbReference type="ARBA" id="ARBA00022475"/>
    </source>
</evidence>
<keyword evidence="5 10" id="KW-0997">Cell inner membrane</keyword>
<comment type="similarity">
    <text evidence="2 10">Belongs to the GSP M family.</text>
</comment>
<dbReference type="RefSeq" id="WP_087507359.1">
    <property type="nucleotide sequence ID" value="NZ_BMDX01000025.1"/>
</dbReference>
<evidence type="ECO:0000313" key="12">
    <source>
        <dbReference type="EMBL" id="GGA88743.1"/>
    </source>
</evidence>
<dbReference type="GO" id="GO:0015627">
    <property type="term" value="C:type II protein secretion system complex"/>
    <property type="evidence" value="ECO:0007669"/>
    <property type="project" value="InterPro"/>
</dbReference>
<dbReference type="Gene3D" id="3.30.1360.100">
    <property type="entry name" value="General secretion pathway protein M, EpsM"/>
    <property type="match status" value="1"/>
</dbReference>
<keyword evidence="4 10" id="KW-1003">Cell membrane</keyword>
<dbReference type="Pfam" id="PF04612">
    <property type="entry name" value="T2SSM"/>
    <property type="match status" value="1"/>
</dbReference>
<name>A0A8J2UA19_9GAMM</name>
<evidence type="ECO:0000256" key="5">
    <source>
        <dbReference type="ARBA" id="ARBA00022519"/>
    </source>
</evidence>
<evidence type="ECO:0000256" key="7">
    <source>
        <dbReference type="ARBA" id="ARBA00022927"/>
    </source>
</evidence>
<evidence type="ECO:0000256" key="9">
    <source>
        <dbReference type="ARBA" id="ARBA00023136"/>
    </source>
</evidence>
<dbReference type="PIRSF" id="PIRSF006291">
    <property type="entry name" value="GspM"/>
    <property type="match status" value="1"/>
</dbReference>
<dbReference type="InterPro" id="IPR023229">
    <property type="entry name" value="T2SS_M_periplasmic_sf"/>
</dbReference>
<protein>
    <recommendedName>
        <fullName evidence="10">Type II secretion system protein M</fullName>
        <shortName evidence="10">T2SS protein M</shortName>
    </recommendedName>
    <alternativeName>
        <fullName evidence="10">General secretion pathway protein M</fullName>
    </alternativeName>
</protein>
<evidence type="ECO:0000256" key="3">
    <source>
        <dbReference type="ARBA" id="ARBA00022448"/>
    </source>
</evidence>
<keyword evidence="13" id="KW-1185">Reference proteome</keyword>
<dbReference type="Proteomes" id="UP000619743">
    <property type="component" value="Unassembled WGS sequence"/>
</dbReference>
<evidence type="ECO:0000256" key="10">
    <source>
        <dbReference type="PIRNR" id="PIRNR006291"/>
    </source>
</evidence>
<evidence type="ECO:0000313" key="13">
    <source>
        <dbReference type="Proteomes" id="UP000619743"/>
    </source>
</evidence>
<feature type="transmembrane region" description="Helical" evidence="11">
    <location>
        <begin position="15"/>
        <end position="36"/>
    </location>
</feature>
<evidence type="ECO:0000256" key="2">
    <source>
        <dbReference type="ARBA" id="ARBA00010637"/>
    </source>
</evidence>
<proteinExistence type="inferred from homology"/>
<keyword evidence="9 10" id="KW-0472">Membrane</keyword>
<dbReference type="InterPro" id="IPR007690">
    <property type="entry name" value="T2SS_GspM"/>
</dbReference>
<keyword evidence="7 10" id="KW-0653">Protein transport</keyword>